<reference evidence="1" key="1">
    <citation type="submission" date="2018-02" db="EMBL/GenBank/DDBJ databases">
        <title>Rhizophora mucronata_Transcriptome.</title>
        <authorList>
            <person name="Meera S.P."/>
            <person name="Sreeshan A."/>
            <person name="Augustine A."/>
        </authorList>
    </citation>
    <scope>NUCLEOTIDE SEQUENCE</scope>
    <source>
        <tissue evidence="1">Leaf</tissue>
    </source>
</reference>
<dbReference type="EMBL" id="GGEC01075836">
    <property type="protein sequence ID" value="MBX56320.1"/>
    <property type="molecule type" value="Transcribed_RNA"/>
</dbReference>
<name>A0A2P2PNH6_RHIMU</name>
<organism evidence="1">
    <name type="scientific">Rhizophora mucronata</name>
    <name type="common">Asiatic mangrove</name>
    <dbReference type="NCBI Taxonomy" id="61149"/>
    <lineage>
        <taxon>Eukaryota</taxon>
        <taxon>Viridiplantae</taxon>
        <taxon>Streptophyta</taxon>
        <taxon>Embryophyta</taxon>
        <taxon>Tracheophyta</taxon>
        <taxon>Spermatophyta</taxon>
        <taxon>Magnoliopsida</taxon>
        <taxon>eudicotyledons</taxon>
        <taxon>Gunneridae</taxon>
        <taxon>Pentapetalae</taxon>
        <taxon>rosids</taxon>
        <taxon>fabids</taxon>
        <taxon>Malpighiales</taxon>
        <taxon>Rhizophoraceae</taxon>
        <taxon>Rhizophora</taxon>
    </lineage>
</organism>
<accession>A0A2P2PNH6</accession>
<evidence type="ECO:0000313" key="1">
    <source>
        <dbReference type="EMBL" id="MBX56320.1"/>
    </source>
</evidence>
<dbReference type="AlphaFoldDB" id="A0A2P2PNH6"/>
<protein>
    <submittedName>
        <fullName evidence="1">Uncharacterized protein</fullName>
    </submittedName>
</protein>
<proteinExistence type="predicted"/>
<sequence>MHMAFAINVYNSKNPSPNPMWINNLMGPNQQGIKDVPGSIQENIRTLILIYHHPIRKIFFDR</sequence>